<dbReference type="GO" id="GO:0043111">
    <property type="term" value="P:replication fork arrest"/>
    <property type="evidence" value="ECO:0007669"/>
    <property type="project" value="TreeGrafter"/>
</dbReference>
<feature type="region of interest" description="Disordered" evidence="4">
    <location>
        <begin position="1271"/>
        <end position="1342"/>
    </location>
</feature>
<feature type="compositionally biased region" description="Polar residues" evidence="4">
    <location>
        <begin position="579"/>
        <end position="606"/>
    </location>
</feature>
<dbReference type="GO" id="GO:0000076">
    <property type="term" value="P:DNA replication checkpoint signaling"/>
    <property type="evidence" value="ECO:0007669"/>
    <property type="project" value="TreeGrafter"/>
</dbReference>
<keyword evidence="3" id="KW-0131">Cell cycle</keyword>
<dbReference type="InterPro" id="IPR006906">
    <property type="entry name" value="Timeless_N"/>
</dbReference>
<feature type="region of interest" description="Disordered" evidence="4">
    <location>
        <begin position="1355"/>
        <end position="1376"/>
    </location>
</feature>
<reference evidence="6" key="1">
    <citation type="submission" date="2023-02" db="EMBL/GenBank/DDBJ databases">
        <title>Genome of toxic invasive species Heracleum sosnowskyi carries increased number of genes despite the absence of recent whole-genome duplications.</title>
        <authorList>
            <person name="Schelkunov M."/>
            <person name="Shtratnikova V."/>
            <person name="Makarenko M."/>
            <person name="Klepikova A."/>
            <person name="Omelchenko D."/>
            <person name="Novikova G."/>
            <person name="Obukhova E."/>
            <person name="Bogdanov V."/>
            <person name="Penin A."/>
            <person name="Logacheva M."/>
        </authorList>
    </citation>
    <scope>NUCLEOTIDE SEQUENCE</scope>
    <source>
        <strain evidence="6">Hsosn_3</strain>
        <tissue evidence="6">Leaf</tissue>
    </source>
</reference>
<feature type="compositionally biased region" description="Basic residues" evidence="4">
    <location>
        <begin position="551"/>
        <end position="562"/>
    </location>
</feature>
<comment type="subcellular location">
    <subcellularLocation>
        <location evidence="1">Nucleus</location>
    </subcellularLocation>
</comment>
<feature type="region of interest" description="Disordered" evidence="4">
    <location>
        <begin position="549"/>
        <end position="632"/>
    </location>
</feature>
<feature type="region of interest" description="Disordered" evidence="4">
    <location>
        <begin position="649"/>
        <end position="668"/>
    </location>
</feature>
<name>A0AAD8HG42_9APIA</name>
<feature type="region of interest" description="Disordered" evidence="4">
    <location>
        <begin position="238"/>
        <end position="257"/>
    </location>
</feature>
<comment type="caution">
    <text evidence="6">The sequence shown here is derived from an EMBL/GenBank/DDBJ whole genome shotgun (WGS) entry which is preliminary data.</text>
</comment>
<feature type="region of interest" description="Disordered" evidence="4">
    <location>
        <begin position="1079"/>
        <end position="1107"/>
    </location>
</feature>
<feature type="domain" description="Timeless N-terminal" evidence="5">
    <location>
        <begin position="25"/>
        <end position="285"/>
    </location>
</feature>
<organism evidence="6 7">
    <name type="scientific">Heracleum sosnowskyi</name>
    <dbReference type="NCBI Taxonomy" id="360622"/>
    <lineage>
        <taxon>Eukaryota</taxon>
        <taxon>Viridiplantae</taxon>
        <taxon>Streptophyta</taxon>
        <taxon>Embryophyta</taxon>
        <taxon>Tracheophyta</taxon>
        <taxon>Spermatophyta</taxon>
        <taxon>Magnoliopsida</taxon>
        <taxon>eudicotyledons</taxon>
        <taxon>Gunneridae</taxon>
        <taxon>Pentapetalae</taxon>
        <taxon>asterids</taxon>
        <taxon>campanulids</taxon>
        <taxon>Apiales</taxon>
        <taxon>Apiaceae</taxon>
        <taxon>Apioideae</taxon>
        <taxon>apioid superclade</taxon>
        <taxon>Tordylieae</taxon>
        <taxon>Tordyliinae</taxon>
        <taxon>Heracleum</taxon>
    </lineage>
</organism>
<dbReference type="GO" id="GO:0031298">
    <property type="term" value="C:replication fork protection complex"/>
    <property type="evidence" value="ECO:0007669"/>
    <property type="project" value="TreeGrafter"/>
</dbReference>
<feature type="region of interest" description="Disordered" evidence="4">
    <location>
        <begin position="1174"/>
        <end position="1201"/>
    </location>
</feature>
<dbReference type="EMBL" id="JAUIZM010000009">
    <property type="protein sequence ID" value="KAK1366534.1"/>
    <property type="molecule type" value="Genomic_DNA"/>
</dbReference>
<reference evidence="6" key="2">
    <citation type="submission" date="2023-05" db="EMBL/GenBank/DDBJ databases">
        <authorList>
            <person name="Schelkunov M.I."/>
        </authorList>
    </citation>
    <scope>NUCLEOTIDE SEQUENCE</scope>
    <source>
        <strain evidence="6">Hsosn_3</strain>
        <tissue evidence="6">Leaf</tissue>
    </source>
</reference>
<feature type="compositionally biased region" description="Basic and acidic residues" evidence="4">
    <location>
        <begin position="1358"/>
        <end position="1371"/>
    </location>
</feature>
<feature type="compositionally biased region" description="Basic and acidic residues" evidence="4">
    <location>
        <begin position="991"/>
        <end position="1008"/>
    </location>
</feature>
<dbReference type="GO" id="GO:0006281">
    <property type="term" value="P:DNA repair"/>
    <property type="evidence" value="ECO:0007669"/>
    <property type="project" value="TreeGrafter"/>
</dbReference>
<dbReference type="InterPro" id="IPR044998">
    <property type="entry name" value="Timeless"/>
</dbReference>
<evidence type="ECO:0000259" key="5">
    <source>
        <dbReference type="Pfam" id="PF04821"/>
    </source>
</evidence>
<evidence type="ECO:0000313" key="7">
    <source>
        <dbReference type="Proteomes" id="UP001237642"/>
    </source>
</evidence>
<evidence type="ECO:0000313" key="6">
    <source>
        <dbReference type="EMBL" id="KAK1366534.1"/>
    </source>
</evidence>
<gene>
    <name evidence="6" type="ORF">POM88_042095</name>
</gene>
<evidence type="ECO:0000256" key="4">
    <source>
        <dbReference type="SAM" id="MobiDB-lite"/>
    </source>
</evidence>
<dbReference type="PANTHER" id="PTHR22940:SF4">
    <property type="entry name" value="PROTEIN TIMELESS HOMOLOG"/>
    <property type="match status" value="1"/>
</dbReference>
<evidence type="ECO:0000256" key="2">
    <source>
        <dbReference type="ARBA" id="ARBA00023242"/>
    </source>
</evidence>
<evidence type="ECO:0000256" key="1">
    <source>
        <dbReference type="ARBA" id="ARBA00004123"/>
    </source>
</evidence>
<sequence>MEGLSTICAGLGIIDEDDDGNRIGYTPGEYCLDNLKDLLRFLRRDDPQMREVFKQVCKWNIVAKDLIPIIEHCQNDRNLVLNSVKVLVFLTMPVEPGTNDIPQQIEYLWGLKTSITCSDTVAIIVSLLETPLENLESEAFTEDDWKLVQLVLTLFRNLLAVQGVSVQQKLGGSTSQFLSVRDRFVELLFKENVTDLILALTQHVGGPSEYFRQDNLLLLETIHYLLMGQESELVAKANRKDSQEAGDAEATVSSLQSMMEEEEEKRRLIRLQNLGISSQFGGTFTRFTMDGSKTLFKGNPCSASHDVLLKTHKNPKGPAKRMAWDHGRLPSTSDTILQLLHEFINQLLSGGYNVLMQSVREDIEKEHHAIQNSDVVIFFKVAQFVAAFQYHKFLGLKQPSDEDNASEASTNHSDSTLFQGSICGPIAETMNESMFLLVTSKWRFAFDALKETNEYNFLSAAGSLMRIMIRMLDMVLKRSEEDSMETQTARILLYKLFYDQTDQGMTQFILNLIRLFDTHKQAKSDLADLVEIIHVIIRLMENLQARGTLRVSKKSRKRRAKKTFKDDNENVNETVGDHITTQNEIGTSGSAIPPIDSSNTEPTNQAIGEKENVSEPLVNKEDTPDAEAANHGSNMQENVSEPLHVDKEDTPDVQAANPGSNMQENVSEPLQVDKEDICDVQVANPGSNMQENVSEPLQVDKEDICDVQVANPGSNMQENVIELLQDDKEDTPDIEAANPGANMPELEGNNNNGTEDYGADDSSEGEQQLGQIDEVDFKISTLISSLANTTIIQRVCWLLKFYKCNSSSTNHYIICILQRICDDLELSPMLYQLSLLTTFHSILVEQKTTPCRGYQNIVDFLTSLVRRMLRKMKTNPLLFVEVLFWKTRKECHYINCDSMLKDLIKMRKDYNKIGQTSSNGVDASLEGKGWNRRSIADALGDDEADFMPFHGTDDQNEENPCTPEGNKFLKRSAVNMEEANGSIKSNSDEGSNGKENSKDERFSVEHQPGRVPKRMKVLGVNDELDNKIKDLYDKYKGKENCIHLIAEELDLDGKISIREVSRKLKQLGFKFPQKRRVLKNGASNQVREDAKASGSEVAHPDLNDLQENSSGRRVLHTRKRVSAFSEEQEGMIKGLFEQFKDHKRCSFMIANALDADGSFTAAQVSRKLKQLGLRVPQPKKSSSHLHLRDEEPDDMYDEGFDDADTLSSLRKRSRTKLNANNVAERPVQKIVDKVSEEDSDDEPLSSLVGSKTKFYTNNVAERPDQKIVKMVSQEDSDDEPLSSVVGKRTKQKTGNVAEMPDQNKTREVSQEDPDDEFLSSIVGRKHEQQTETGGVADDVSLHIDDDIEDEVNYFSRKSTTDRDDPVHHQDLPDELGDQLADFKDDATPVAPEKHAGSRRKLRMVLDLDDD</sequence>
<dbReference type="GO" id="GO:0003677">
    <property type="term" value="F:DNA binding"/>
    <property type="evidence" value="ECO:0007669"/>
    <property type="project" value="TreeGrafter"/>
</dbReference>
<dbReference type="Pfam" id="PF04821">
    <property type="entry name" value="TIMELESS"/>
    <property type="match status" value="1"/>
</dbReference>
<protein>
    <recommendedName>
        <fullName evidence="5">Timeless N-terminal domain-containing protein</fullName>
    </recommendedName>
</protein>
<feature type="compositionally biased region" description="Polar residues" evidence="4">
    <location>
        <begin position="657"/>
        <end position="668"/>
    </location>
</feature>
<proteinExistence type="predicted"/>
<dbReference type="Proteomes" id="UP001237642">
    <property type="component" value="Unassembled WGS sequence"/>
</dbReference>
<keyword evidence="2" id="KW-0539">Nucleus</keyword>
<keyword evidence="7" id="KW-1185">Reference proteome</keyword>
<dbReference type="PANTHER" id="PTHR22940">
    <property type="entry name" value="TIMEOUT/TIMELESS-2"/>
    <property type="match status" value="1"/>
</dbReference>
<feature type="compositionally biased region" description="Acidic residues" evidence="4">
    <location>
        <begin position="1190"/>
        <end position="1201"/>
    </location>
</feature>
<evidence type="ECO:0000256" key="3">
    <source>
        <dbReference type="ARBA" id="ARBA00023306"/>
    </source>
</evidence>
<feature type="region of interest" description="Disordered" evidence="4">
    <location>
        <begin position="729"/>
        <end position="765"/>
    </location>
</feature>
<feature type="region of interest" description="Disordered" evidence="4">
    <location>
        <begin position="980"/>
        <end position="1009"/>
    </location>
</feature>
<feature type="compositionally biased region" description="Basic and acidic residues" evidence="4">
    <location>
        <begin position="608"/>
        <end position="623"/>
    </location>
</feature>
<accession>A0AAD8HG42</accession>